<dbReference type="PANTHER" id="PTHR36971:SF1">
    <property type="entry name" value="METHYLTRANSFERASE DOMAIN-CONTAINING PROTEIN"/>
    <property type="match status" value="1"/>
</dbReference>
<evidence type="ECO:0000313" key="8">
    <source>
        <dbReference type="Proteomes" id="UP000001357"/>
    </source>
</evidence>
<evidence type="ECO:0000256" key="4">
    <source>
        <dbReference type="PROSITE-ProRule" id="PRU00723"/>
    </source>
</evidence>
<dbReference type="InParanoid" id="A9V967"/>
<feature type="domain" description="C3H1-type" evidence="6">
    <location>
        <begin position="86"/>
        <end position="114"/>
    </location>
</feature>
<evidence type="ECO:0000256" key="2">
    <source>
        <dbReference type="ARBA" id="ARBA00022771"/>
    </source>
</evidence>
<sequence>MLSDMGGQPNTDGGDHEANAGGQGGTATARSAQAYEGMRALRQGSCASCETPVQPGDLLWPCTAPGPNGRRIWKHLACAQREVDGPLVKPQCKHWLRTGTCRYGTDCFFLHPEPEGQHRRAQLLAEAQDRARRARPDRHGELRVAVQNRGPGRRNKVRNAFRAAAFRRFLVDTFGLESLRSGTGVLDVASGKGDLAYELSALNGVPVTCIEPRQLRLQQVVLRLRHNYYHQNPLFASYNRFPTPAECEAQRAPLRHLRILLRLCADRCDQIEALSSPEAWDTARTAAQTLVWDRRGLHGPSDTAEATSSACTPDARPLSPALAAQAAERDPFPPSVADADVDKTVAATDVSQEATAMPATEAPLPCATEVWDRAVASQLVHECALIVGMHPDQAAGDLIDLALALNKPFALTPCCTYAKEFPKRRLANGTPVRSYSQLLDFLQQKHPSIQRCQLDFEGKNVCLYRLCP</sequence>
<dbReference type="Proteomes" id="UP000001357">
    <property type="component" value="Unassembled WGS sequence"/>
</dbReference>
<dbReference type="KEGG" id="mbr:MONBRDRAFT_28785"/>
<evidence type="ECO:0000313" key="7">
    <source>
        <dbReference type="EMBL" id="EDQ86005.1"/>
    </source>
</evidence>
<keyword evidence="1 4" id="KW-0479">Metal-binding</keyword>
<feature type="region of interest" description="Disordered" evidence="5">
    <location>
        <begin position="296"/>
        <end position="317"/>
    </location>
</feature>
<proteinExistence type="predicted"/>
<feature type="zinc finger region" description="C3H1-type" evidence="4">
    <location>
        <begin position="86"/>
        <end position="114"/>
    </location>
</feature>
<dbReference type="eggNOG" id="ENOG502S2DK">
    <property type="taxonomic scope" value="Eukaryota"/>
</dbReference>
<dbReference type="EMBL" id="CH991569">
    <property type="protein sequence ID" value="EDQ86005.1"/>
    <property type="molecule type" value="Genomic_DNA"/>
</dbReference>
<evidence type="ECO:0000259" key="6">
    <source>
        <dbReference type="PROSITE" id="PS50103"/>
    </source>
</evidence>
<dbReference type="GeneID" id="5894466"/>
<dbReference type="PROSITE" id="PS50103">
    <property type="entry name" value="ZF_C3H1"/>
    <property type="match status" value="1"/>
</dbReference>
<gene>
    <name evidence="7" type="ORF">MONBRDRAFT_28785</name>
</gene>
<keyword evidence="3 4" id="KW-0862">Zinc</keyword>
<protein>
    <recommendedName>
        <fullName evidence="6">C3H1-type domain-containing protein</fullName>
    </recommendedName>
</protein>
<feature type="region of interest" description="Disordered" evidence="5">
    <location>
        <begin position="1"/>
        <end position="31"/>
    </location>
</feature>
<dbReference type="AlphaFoldDB" id="A9V967"/>
<dbReference type="Pfam" id="PF00642">
    <property type="entry name" value="zf-CCCH"/>
    <property type="match status" value="1"/>
</dbReference>
<dbReference type="InterPro" id="IPR000571">
    <property type="entry name" value="Znf_CCCH"/>
</dbReference>
<name>A9V967_MONBE</name>
<accession>A9V967</accession>
<dbReference type="SUPFAM" id="SSF53335">
    <property type="entry name" value="S-adenosyl-L-methionine-dependent methyltransferases"/>
    <property type="match status" value="1"/>
</dbReference>
<organism evidence="7 8">
    <name type="scientific">Monosiga brevicollis</name>
    <name type="common">Choanoflagellate</name>
    <dbReference type="NCBI Taxonomy" id="81824"/>
    <lineage>
        <taxon>Eukaryota</taxon>
        <taxon>Choanoflagellata</taxon>
        <taxon>Craspedida</taxon>
        <taxon>Salpingoecidae</taxon>
        <taxon>Monosiga</taxon>
    </lineage>
</organism>
<keyword evidence="2 4" id="KW-0863">Zinc-finger</keyword>
<keyword evidence="8" id="KW-1185">Reference proteome</keyword>
<dbReference type="InterPro" id="IPR036855">
    <property type="entry name" value="Znf_CCCH_sf"/>
</dbReference>
<evidence type="ECO:0000256" key="3">
    <source>
        <dbReference type="ARBA" id="ARBA00022833"/>
    </source>
</evidence>
<dbReference type="SMART" id="SM00356">
    <property type="entry name" value="ZnF_C3H1"/>
    <property type="match status" value="1"/>
</dbReference>
<reference evidence="7 8" key="1">
    <citation type="journal article" date="2008" name="Nature">
        <title>The genome of the choanoflagellate Monosiga brevicollis and the origin of metazoans.</title>
        <authorList>
            <consortium name="JGI Sequencing"/>
            <person name="King N."/>
            <person name="Westbrook M.J."/>
            <person name="Young S.L."/>
            <person name="Kuo A."/>
            <person name="Abedin M."/>
            <person name="Chapman J."/>
            <person name="Fairclough S."/>
            <person name="Hellsten U."/>
            <person name="Isogai Y."/>
            <person name="Letunic I."/>
            <person name="Marr M."/>
            <person name="Pincus D."/>
            <person name="Putnam N."/>
            <person name="Rokas A."/>
            <person name="Wright K.J."/>
            <person name="Zuzow R."/>
            <person name="Dirks W."/>
            <person name="Good M."/>
            <person name="Goodstein D."/>
            <person name="Lemons D."/>
            <person name="Li W."/>
            <person name="Lyons J.B."/>
            <person name="Morris A."/>
            <person name="Nichols S."/>
            <person name="Richter D.J."/>
            <person name="Salamov A."/>
            <person name="Bork P."/>
            <person name="Lim W.A."/>
            <person name="Manning G."/>
            <person name="Miller W.T."/>
            <person name="McGinnis W."/>
            <person name="Shapiro H."/>
            <person name="Tjian R."/>
            <person name="Grigoriev I.V."/>
            <person name="Rokhsar D."/>
        </authorList>
    </citation>
    <scope>NUCLEOTIDE SEQUENCE [LARGE SCALE GENOMIC DNA]</scope>
    <source>
        <strain evidence="8">MX1 / ATCC 50154</strain>
    </source>
</reference>
<evidence type="ECO:0000256" key="1">
    <source>
        <dbReference type="ARBA" id="ARBA00022723"/>
    </source>
</evidence>
<dbReference type="PANTHER" id="PTHR36971">
    <property type="entry name" value="UNNAMED PRODUCT"/>
    <property type="match status" value="1"/>
</dbReference>
<evidence type="ECO:0000256" key="5">
    <source>
        <dbReference type="SAM" id="MobiDB-lite"/>
    </source>
</evidence>
<dbReference type="RefSeq" id="XP_001749199.1">
    <property type="nucleotide sequence ID" value="XM_001749147.1"/>
</dbReference>
<dbReference type="InterPro" id="IPR029063">
    <property type="entry name" value="SAM-dependent_MTases_sf"/>
</dbReference>
<dbReference type="SUPFAM" id="SSF90229">
    <property type="entry name" value="CCCH zinc finger"/>
    <property type="match status" value="1"/>
</dbReference>
<dbReference type="Gene3D" id="4.10.1000.10">
    <property type="entry name" value="Zinc finger, CCCH-type"/>
    <property type="match status" value="1"/>
</dbReference>
<dbReference type="GO" id="GO:0008270">
    <property type="term" value="F:zinc ion binding"/>
    <property type="evidence" value="ECO:0007669"/>
    <property type="project" value="UniProtKB-KW"/>
</dbReference>